<keyword evidence="1" id="KW-0675">Receptor</keyword>
<evidence type="ECO:0000313" key="2">
    <source>
        <dbReference type="Proteomes" id="UP000327157"/>
    </source>
</evidence>
<reference evidence="2" key="2">
    <citation type="submission" date="2019-10" db="EMBL/GenBank/DDBJ databases">
        <title>A de novo genome assembly of a pear dwarfing rootstock.</title>
        <authorList>
            <person name="Wang F."/>
            <person name="Wang J."/>
            <person name="Li S."/>
            <person name="Zhang Y."/>
            <person name="Fang M."/>
            <person name="Ma L."/>
            <person name="Zhao Y."/>
            <person name="Jiang S."/>
        </authorList>
    </citation>
    <scope>NUCLEOTIDE SEQUENCE [LARGE SCALE GENOMIC DNA]</scope>
</reference>
<organism evidence="1 2">
    <name type="scientific">Pyrus ussuriensis x Pyrus communis</name>
    <dbReference type="NCBI Taxonomy" id="2448454"/>
    <lineage>
        <taxon>Eukaryota</taxon>
        <taxon>Viridiplantae</taxon>
        <taxon>Streptophyta</taxon>
        <taxon>Embryophyta</taxon>
        <taxon>Tracheophyta</taxon>
        <taxon>Spermatophyta</taxon>
        <taxon>Magnoliopsida</taxon>
        <taxon>eudicotyledons</taxon>
        <taxon>Gunneridae</taxon>
        <taxon>Pentapetalae</taxon>
        <taxon>rosids</taxon>
        <taxon>fabids</taxon>
        <taxon>Rosales</taxon>
        <taxon>Rosaceae</taxon>
        <taxon>Amygdaloideae</taxon>
        <taxon>Maleae</taxon>
        <taxon>Pyrus</taxon>
    </lineage>
</organism>
<dbReference type="GO" id="GO:0030246">
    <property type="term" value="F:carbohydrate binding"/>
    <property type="evidence" value="ECO:0007669"/>
    <property type="project" value="UniProtKB-KW"/>
</dbReference>
<reference evidence="1 2" key="3">
    <citation type="submission" date="2019-11" db="EMBL/GenBank/DDBJ databases">
        <title>A de novo genome assembly of a pear dwarfing rootstock.</title>
        <authorList>
            <person name="Wang F."/>
            <person name="Wang J."/>
            <person name="Li S."/>
            <person name="Zhang Y."/>
            <person name="Fang M."/>
            <person name="Ma L."/>
            <person name="Zhao Y."/>
            <person name="Jiang S."/>
        </authorList>
    </citation>
    <scope>NUCLEOTIDE SEQUENCE [LARGE SCALE GENOMIC DNA]</scope>
    <source>
        <strain evidence="1">S2</strain>
        <tissue evidence="1">Leaf</tissue>
    </source>
</reference>
<dbReference type="GO" id="GO:0016301">
    <property type="term" value="F:kinase activity"/>
    <property type="evidence" value="ECO:0007669"/>
    <property type="project" value="UniProtKB-KW"/>
</dbReference>
<evidence type="ECO:0000313" key="1">
    <source>
        <dbReference type="EMBL" id="KAB2615327.1"/>
    </source>
</evidence>
<keyword evidence="2" id="KW-1185">Reference proteome</keyword>
<dbReference type="EMBL" id="SMOL01000402">
    <property type="protein sequence ID" value="KAB2615327.1"/>
    <property type="molecule type" value="Genomic_DNA"/>
</dbReference>
<dbReference type="AlphaFoldDB" id="A0A5N5GJL5"/>
<reference evidence="1 2" key="1">
    <citation type="submission" date="2019-09" db="EMBL/GenBank/DDBJ databases">
        <authorList>
            <person name="Ou C."/>
        </authorList>
    </citation>
    <scope>NUCLEOTIDE SEQUENCE [LARGE SCALE GENOMIC DNA]</scope>
    <source>
        <strain evidence="1">S2</strain>
        <tissue evidence="1">Leaf</tissue>
    </source>
</reference>
<accession>A0A5N5GJL5</accession>
<dbReference type="Proteomes" id="UP000327157">
    <property type="component" value="Chromosome 3"/>
</dbReference>
<protein>
    <submittedName>
        <fullName evidence="1">G-type lectin S-receptor-like serine/threonine-protein kinase</fullName>
    </submittedName>
</protein>
<sequence length="128" mass="14153">MLRKVSNSDLPVIKSTPGETTWFGSSSSSAQVITCSSCELSCILLSVDKSDVQSRKFLGGFSIEQKAVPRIASQVAIVQQMQDMALALGMFRRICRPNNCLVVFEKEKMAYGVDYPTAKQCLKYPEYA</sequence>
<proteinExistence type="predicted"/>
<name>A0A5N5GJL5_9ROSA</name>
<keyword evidence="1" id="KW-0430">Lectin</keyword>
<keyword evidence="1" id="KW-0808">Transferase</keyword>
<keyword evidence="1" id="KW-0418">Kinase</keyword>
<comment type="caution">
    <text evidence="1">The sequence shown here is derived from an EMBL/GenBank/DDBJ whole genome shotgun (WGS) entry which is preliminary data.</text>
</comment>
<gene>
    <name evidence="1" type="ORF">D8674_021915</name>
</gene>